<accession>A0AAN6YIG1</accession>
<proteinExistence type="predicted"/>
<name>A0AAN6YIG1_9PEZI</name>
<feature type="compositionally biased region" description="Polar residues" evidence="1">
    <location>
        <begin position="143"/>
        <end position="152"/>
    </location>
</feature>
<reference evidence="2" key="2">
    <citation type="submission" date="2023-05" db="EMBL/GenBank/DDBJ databases">
        <authorList>
            <consortium name="Lawrence Berkeley National Laboratory"/>
            <person name="Steindorff A."/>
            <person name="Hensen N."/>
            <person name="Bonometti L."/>
            <person name="Westerberg I."/>
            <person name="Brannstrom I.O."/>
            <person name="Guillou S."/>
            <person name="Cros-Aarteil S."/>
            <person name="Calhoun S."/>
            <person name="Haridas S."/>
            <person name="Kuo A."/>
            <person name="Mondo S."/>
            <person name="Pangilinan J."/>
            <person name="Riley R."/>
            <person name="Labutti K."/>
            <person name="Andreopoulos B."/>
            <person name="Lipzen A."/>
            <person name="Chen C."/>
            <person name="Yanf M."/>
            <person name="Daum C."/>
            <person name="Ng V."/>
            <person name="Clum A."/>
            <person name="Ohm R."/>
            <person name="Martin F."/>
            <person name="Silar P."/>
            <person name="Natvig D."/>
            <person name="Lalanne C."/>
            <person name="Gautier V."/>
            <person name="Ament-Velasquez S.L."/>
            <person name="Kruys A."/>
            <person name="Hutchinson M.I."/>
            <person name="Powell A.J."/>
            <person name="Barry K."/>
            <person name="Miller A.N."/>
            <person name="Grigoriev I.V."/>
            <person name="Debuchy R."/>
            <person name="Gladieux P."/>
            <person name="Thoren M.H."/>
            <person name="Johannesson H."/>
        </authorList>
    </citation>
    <scope>NUCLEOTIDE SEQUENCE</scope>
    <source>
        <strain evidence="2">PSN293</strain>
    </source>
</reference>
<sequence length="273" mass="29561">METDQSALAQAEVPSPLSRDRPDDLDQSQSPRARPSTCCPNPFPALEDPIRESWEKAKAQYSRARIFGHPRAGSPSRIPKRETKSAISKSLDLLSDLKALPSVAAETIPVPIATNPQSIPEDQNAGTLDLFDFKVLPSVAAQTTPVSATTNPWPTPAHDDEDQDAGPSKYSEPVRHNSPSVRDNTPSLSSPRPLATANISDESSTLVGPTHQTGYDDWTKESRGNIIHIKKGDNATAIYNANGAFALPDVCDSELQFVFFCDASMDARLNPQC</sequence>
<feature type="compositionally biased region" description="Polar residues" evidence="1">
    <location>
        <begin position="177"/>
        <end position="190"/>
    </location>
</feature>
<comment type="caution">
    <text evidence="2">The sequence shown here is derived from an EMBL/GenBank/DDBJ whole genome shotgun (WGS) entry which is preliminary data.</text>
</comment>
<dbReference type="AlphaFoldDB" id="A0AAN6YIG1"/>
<reference evidence="2" key="1">
    <citation type="journal article" date="2023" name="Mol. Phylogenet. Evol.">
        <title>Genome-scale phylogeny and comparative genomics of the fungal order Sordariales.</title>
        <authorList>
            <person name="Hensen N."/>
            <person name="Bonometti L."/>
            <person name="Westerberg I."/>
            <person name="Brannstrom I.O."/>
            <person name="Guillou S."/>
            <person name="Cros-Aarteil S."/>
            <person name="Calhoun S."/>
            <person name="Haridas S."/>
            <person name="Kuo A."/>
            <person name="Mondo S."/>
            <person name="Pangilinan J."/>
            <person name="Riley R."/>
            <person name="LaButti K."/>
            <person name="Andreopoulos B."/>
            <person name="Lipzen A."/>
            <person name="Chen C."/>
            <person name="Yan M."/>
            <person name="Daum C."/>
            <person name="Ng V."/>
            <person name="Clum A."/>
            <person name="Steindorff A."/>
            <person name="Ohm R.A."/>
            <person name="Martin F."/>
            <person name="Silar P."/>
            <person name="Natvig D.O."/>
            <person name="Lalanne C."/>
            <person name="Gautier V."/>
            <person name="Ament-Velasquez S.L."/>
            <person name="Kruys A."/>
            <person name="Hutchinson M.I."/>
            <person name="Powell A.J."/>
            <person name="Barry K."/>
            <person name="Miller A.N."/>
            <person name="Grigoriev I.V."/>
            <person name="Debuchy R."/>
            <person name="Gladieux P."/>
            <person name="Hiltunen Thoren M."/>
            <person name="Johannesson H."/>
        </authorList>
    </citation>
    <scope>NUCLEOTIDE SEQUENCE</scope>
    <source>
        <strain evidence="2">PSN293</strain>
    </source>
</reference>
<organism evidence="2 3">
    <name type="scientific">Rhypophila decipiens</name>
    <dbReference type="NCBI Taxonomy" id="261697"/>
    <lineage>
        <taxon>Eukaryota</taxon>
        <taxon>Fungi</taxon>
        <taxon>Dikarya</taxon>
        <taxon>Ascomycota</taxon>
        <taxon>Pezizomycotina</taxon>
        <taxon>Sordariomycetes</taxon>
        <taxon>Sordariomycetidae</taxon>
        <taxon>Sordariales</taxon>
        <taxon>Naviculisporaceae</taxon>
        <taxon>Rhypophila</taxon>
    </lineage>
</organism>
<dbReference type="EMBL" id="MU858065">
    <property type="protein sequence ID" value="KAK4216747.1"/>
    <property type="molecule type" value="Genomic_DNA"/>
</dbReference>
<evidence type="ECO:0000313" key="2">
    <source>
        <dbReference type="EMBL" id="KAK4216747.1"/>
    </source>
</evidence>
<protein>
    <submittedName>
        <fullName evidence="2">Uncharacterized protein</fullName>
    </submittedName>
</protein>
<evidence type="ECO:0000313" key="3">
    <source>
        <dbReference type="Proteomes" id="UP001301769"/>
    </source>
</evidence>
<dbReference type="Proteomes" id="UP001301769">
    <property type="component" value="Unassembled WGS sequence"/>
</dbReference>
<feature type="region of interest" description="Disordered" evidence="1">
    <location>
        <begin position="1"/>
        <end position="48"/>
    </location>
</feature>
<feature type="region of interest" description="Disordered" evidence="1">
    <location>
        <begin position="65"/>
        <end position="86"/>
    </location>
</feature>
<evidence type="ECO:0000256" key="1">
    <source>
        <dbReference type="SAM" id="MobiDB-lite"/>
    </source>
</evidence>
<feature type="region of interest" description="Disordered" evidence="1">
    <location>
        <begin position="143"/>
        <end position="216"/>
    </location>
</feature>
<keyword evidence="3" id="KW-1185">Reference proteome</keyword>
<gene>
    <name evidence="2" type="ORF">QBC37DRAFT_370635</name>
</gene>
<feature type="compositionally biased region" description="Polar residues" evidence="1">
    <location>
        <begin position="197"/>
        <end position="213"/>
    </location>
</feature>